<dbReference type="PROSITE" id="PS50811">
    <property type="entry name" value="WRKY"/>
    <property type="match status" value="2"/>
</dbReference>
<dbReference type="SUPFAM" id="SSF118290">
    <property type="entry name" value="WRKY DNA-binding domain"/>
    <property type="match status" value="2"/>
</dbReference>
<organism evidence="9 10">
    <name type="scientific">Rhamnella rubrinervis</name>
    <dbReference type="NCBI Taxonomy" id="2594499"/>
    <lineage>
        <taxon>Eukaryota</taxon>
        <taxon>Viridiplantae</taxon>
        <taxon>Streptophyta</taxon>
        <taxon>Embryophyta</taxon>
        <taxon>Tracheophyta</taxon>
        <taxon>Spermatophyta</taxon>
        <taxon>Magnoliopsida</taxon>
        <taxon>eudicotyledons</taxon>
        <taxon>Gunneridae</taxon>
        <taxon>Pentapetalae</taxon>
        <taxon>rosids</taxon>
        <taxon>fabids</taxon>
        <taxon>Rosales</taxon>
        <taxon>Rhamnaceae</taxon>
        <taxon>rhamnoid group</taxon>
        <taxon>Rhamneae</taxon>
        <taxon>Rhamnella</taxon>
    </lineage>
</organism>
<dbReference type="GO" id="GO:0005634">
    <property type="term" value="C:nucleus"/>
    <property type="evidence" value="ECO:0007669"/>
    <property type="project" value="UniProtKB-SubCell"/>
</dbReference>
<dbReference type="Gene3D" id="2.20.25.80">
    <property type="entry name" value="WRKY domain"/>
    <property type="match status" value="2"/>
</dbReference>
<keyword evidence="2" id="KW-0677">Repeat</keyword>
<dbReference type="PANTHER" id="PTHR31221:SF1">
    <property type="entry name" value="WRKY TRANSCRIPTION FACTOR 33-RELATED"/>
    <property type="match status" value="1"/>
</dbReference>
<dbReference type="Proteomes" id="UP000796880">
    <property type="component" value="Unassembled WGS sequence"/>
</dbReference>
<gene>
    <name evidence="9" type="ORF">FNV43_RR05289</name>
</gene>
<evidence type="ECO:0000256" key="7">
    <source>
        <dbReference type="SAM" id="MobiDB-lite"/>
    </source>
</evidence>
<dbReference type="FunFam" id="2.20.25.80:FF:000001">
    <property type="entry name" value="WRKY transcription factor 33"/>
    <property type="match status" value="1"/>
</dbReference>
<sequence>MASSTGSLDTSANSHPGFTFSTHPFMTTSFSDLLASGTDEEPTTTTAFDNGRRGLSDRIEERTGWGVPKFKSLPPPSLPISPPFVSPSSYFAIPAGLSPAELLDSPVLLNASHILPSPTTGSFAAQAPNWKTNSVNNQQIVKQEERNYSDFSFRSQTRPPTTTSSSLMFQSSNTVAQTTQQQTWTGFQEPTKQNDFSSGKSAVKHEFNSVQSFSSEIGTVQNNVQSNGGFQSDYNNYPQQTQALSRRSDDGYNWRKYGQKQVKGSENPRSYYKCTYPSCPTKKKVEKSLDGQVTEIVYKGSHNHPKPQSTRRSSSSHAIQASNPSNTEIPDQSLVTHSNGQMDSSVATPENSSISMGDDDFEQSSQKSKSAGDDFDEDEPDAKRWKREGENEGISAPGSRTVREPRVVVQTTSDIDILDDGYRWRKYGQKVVKGNPNPRSYYKCTNPGCPVRKHVERASHDLRAVITTYEGKHNHDVPAARGSGSHSVNRPLPNNNIAAAPATAIRPSAVANHTTSTNHSANYNLPLHNSRLPASEGQSPFTLEMLQSPGSYGFAGFGNSMGSYMNQTPITDNGYSKPKEEPKDDNVFLESLLC</sequence>
<proteinExistence type="predicted"/>
<evidence type="ECO:0000256" key="1">
    <source>
        <dbReference type="ARBA" id="ARBA00004123"/>
    </source>
</evidence>
<dbReference type="InterPro" id="IPR044810">
    <property type="entry name" value="WRKY_plant"/>
</dbReference>
<keyword evidence="10" id="KW-1185">Reference proteome</keyword>
<evidence type="ECO:0000313" key="9">
    <source>
        <dbReference type="EMBL" id="KAF3454841.1"/>
    </source>
</evidence>
<feature type="region of interest" description="Disordered" evidence="7">
    <location>
        <begin position="298"/>
        <end position="403"/>
    </location>
</feature>
<evidence type="ECO:0000256" key="5">
    <source>
        <dbReference type="ARBA" id="ARBA00023163"/>
    </source>
</evidence>
<comment type="caution">
    <text evidence="9">The sequence shown here is derived from an EMBL/GenBank/DDBJ whole genome shotgun (WGS) entry which is preliminary data.</text>
</comment>
<keyword evidence="6" id="KW-0539">Nucleus</keyword>
<feature type="compositionally biased region" description="Basic and acidic residues" evidence="7">
    <location>
        <begin position="381"/>
        <end position="390"/>
    </location>
</feature>
<feature type="region of interest" description="Disordered" evidence="7">
    <location>
        <begin position="32"/>
        <end position="57"/>
    </location>
</feature>
<dbReference type="SMART" id="SM00774">
    <property type="entry name" value="WRKY"/>
    <property type="match status" value="2"/>
</dbReference>
<evidence type="ECO:0000259" key="8">
    <source>
        <dbReference type="PROSITE" id="PS50811"/>
    </source>
</evidence>
<dbReference type="AlphaFoldDB" id="A0A8K0HLU1"/>
<feature type="domain" description="WRKY" evidence="8">
    <location>
        <begin position="243"/>
        <end position="307"/>
    </location>
</feature>
<dbReference type="FunFam" id="2.20.25.80:FF:000006">
    <property type="entry name" value="WRKY transcription factor"/>
    <property type="match status" value="1"/>
</dbReference>
<dbReference type="GO" id="GO:0003700">
    <property type="term" value="F:DNA-binding transcription factor activity"/>
    <property type="evidence" value="ECO:0007669"/>
    <property type="project" value="InterPro"/>
</dbReference>
<feature type="compositionally biased region" description="Low complexity" evidence="7">
    <location>
        <begin position="154"/>
        <end position="166"/>
    </location>
</feature>
<evidence type="ECO:0000313" key="10">
    <source>
        <dbReference type="Proteomes" id="UP000796880"/>
    </source>
</evidence>
<feature type="compositionally biased region" description="Polar residues" evidence="7">
    <location>
        <begin position="306"/>
        <end position="355"/>
    </location>
</feature>
<dbReference type="InterPro" id="IPR003657">
    <property type="entry name" value="WRKY_dom"/>
</dbReference>
<dbReference type="Pfam" id="PF03106">
    <property type="entry name" value="WRKY"/>
    <property type="match status" value="2"/>
</dbReference>
<evidence type="ECO:0000256" key="6">
    <source>
        <dbReference type="ARBA" id="ARBA00023242"/>
    </source>
</evidence>
<comment type="subcellular location">
    <subcellularLocation>
        <location evidence="1">Nucleus</location>
    </subcellularLocation>
</comment>
<evidence type="ECO:0000256" key="2">
    <source>
        <dbReference type="ARBA" id="ARBA00022737"/>
    </source>
</evidence>
<feature type="domain" description="WRKY" evidence="8">
    <location>
        <begin position="413"/>
        <end position="478"/>
    </location>
</feature>
<keyword evidence="5" id="KW-0804">Transcription</keyword>
<keyword evidence="4" id="KW-0238">DNA-binding</keyword>
<dbReference type="OrthoDB" id="5065855at2759"/>
<feature type="compositionally biased region" description="Polar residues" evidence="7">
    <location>
        <begin position="512"/>
        <end position="523"/>
    </location>
</feature>
<protein>
    <recommendedName>
        <fullName evidence="8">WRKY domain-containing protein</fullName>
    </recommendedName>
</protein>
<feature type="region of interest" description="Disordered" evidence="7">
    <location>
        <begin position="512"/>
        <end position="536"/>
    </location>
</feature>
<name>A0A8K0HLU1_9ROSA</name>
<dbReference type="InterPro" id="IPR036576">
    <property type="entry name" value="WRKY_dom_sf"/>
</dbReference>
<feature type="region of interest" description="Disordered" evidence="7">
    <location>
        <begin position="146"/>
        <end position="169"/>
    </location>
</feature>
<dbReference type="GO" id="GO:0043565">
    <property type="term" value="F:sequence-specific DNA binding"/>
    <property type="evidence" value="ECO:0007669"/>
    <property type="project" value="InterPro"/>
</dbReference>
<dbReference type="PANTHER" id="PTHR31221">
    <property type="entry name" value="WRKY TRANSCRIPTION FACTOR PROTEIN 1-RELATED"/>
    <property type="match status" value="1"/>
</dbReference>
<evidence type="ECO:0000256" key="3">
    <source>
        <dbReference type="ARBA" id="ARBA00023015"/>
    </source>
</evidence>
<dbReference type="EMBL" id="VOIH02000002">
    <property type="protein sequence ID" value="KAF3454841.1"/>
    <property type="molecule type" value="Genomic_DNA"/>
</dbReference>
<reference evidence="9" key="1">
    <citation type="submission" date="2020-03" db="EMBL/GenBank/DDBJ databases">
        <title>A high-quality chromosome-level genome assembly of a woody plant with both climbing and erect habits, Rhamnella rubrinervis.</title>
        <authorList>
            <person name="Lu Z."/>
            <person name="Yang Y."/>
            <person name="Zhu X."/>
            <person name="Sun Y."/>
        </authorList>
    </citation>
    <scope>NUCLEOTIDE SEQUENCE</scope>
    <source>
        <strain evidence="9">BYM</strain>
        <tissue evidence="9">Leaf</tissue>
    </source>
</reference>
<evidence type="ECO:0000256" key="4">
    <source>
        <dbReference type="ARBA" id="ARBA00023125"/>
    </source>
</evidence>
<accession>A0A8K0HLU1</accession>
<keyword evidence="3" id="KW-0805">Transcription regulation</keyword>